<keyword evidence="3" id="KW-1185">Reference proteome</keyword>
<keyword evidence="1" id="KW-0472">Membrane</keyword>
<keyword evidence="1" id="KW-1133">Transmembrane helix</keyword>
<gene>
    <name evidence="2" type="ORF">BSZ36_03075</name>
</gene>
<evidence type="ECO:0008006" key="4">
    <source>
        <dbReference type="Google" id="ProtNLM"/>
    </source>
</evidence>
<protein>
    <recommendedName>
        <fullName evidence="4">DUF3899 domain-containing protein</fullName>
    </recommendedName>
</protein>
<keyword evidence="1" id="KW-0812">Transmembrane</keyword>
<organism evidence="2 3">
    <name type="scientific">Rubricoccus marinus</name>
    <dbReference type="NCBI Taxonomy" id="716817"/>
    <lineage>
        <taxon>Bacteria</taxon>
        <taxon>Pseudomonadati</taxon>
        <taxon>Rhodothermota</taxon>
        <taxon>Rhodothermia</taxon>
        <taxon>Rhodothermales</taxon>
        <taxon>Rubricoccaceae</taxon>
        <taxon>Rubricoccus</taxon>
    </lineage>
</organism>
<feature type="transmembrane region" description="Helical" evidence="1">
    <location>
        <begin position="12"/>
        <end position="32"/>
    </location>
</feature>
<dbReference type="AlphaFoldDB" id="A0A259TW96"/>
<evidence type="ECO:0000313" key="2">
    <source>
        <dbReference type="EMBL" id="OZC02052.1"/>
    </source>
</evidence>
<feature type="transmembrane region" description="Helical" evidence="1">
    <location>
        <begin position="95"/>
        <end position="115"/>
    </location>
</feature>
<dbReference type="Proteomes" id="UP000216446">
    <property type="component" value="Unassembled WGS sequence"/>
</dbReference>
<evidence type="ECO:0000256" key="1">
    <source>
        <dbReference type="SAM" id="Phobius"/>
    </source>
</evidence>
<dbReference type="EMBL" id="MQWB01000001">
    <property type="protein sequence ID" value="OZC02052.1"/>
    <property type="molecule type" value="Genomic_DNA"/>
</dbReference>
<accession>A0A259TW96</accession>
<evidence type="ECO:0000313" key="3">
    <source>
        <dbReference type="Proteomes" id="UP000216446"/>
    </source>
</evidence>
<proteinExistence type="predicted"/>
<comment type="caution">
    <text evidence="2">The sequence shown here is derived from an EMBL/GenBank/DDBJ whole genome shotgun (WGS) entry which is preliminary data.</text>
</comment>
<dbReference type="InParanoid" id="A0A259TW96"/>
<name>A0A259TW96_9BACT</name>
<feature type="transmembrane region" description="Helical" evidence="1">
    <location>
        <begin position="38"/>
        <end position="56"/>
    </location>
</feature>
<sequence length="120" mass="12822">MVAQLFFDFLRQLSTLSLAAAGGTVTLMQTVFADSEQQAVLVGGVIALFLAALFALQTQQVLVERLAQGTQTLKPDGGWLAKLKMNRTSANEQRLMYLAFGLFGAGLALVGLAVVTDFLL</sequence>
<reference evidence="2 3" key="1">
    <citation type="submission" date="2016-11" db="EMBL/GenBank/DDBJ databases">
        <title>Study of marine rhodopsin-containing bacteria.</title>
        <authorList>
            <person name="Yoshizawa S."/>
            <person name="Kumagai Y."/>
            <person name="Kogure K."/>
        </authorList>
    </citation>
    <scope>NUCLEOTIDE SEQUENCE [LARGE SCALE GENOMIC DNA]</scope>
    <source>
        <strain evidence="2 3">SG-29</strain>
    </source>
</reference>